<accession>A0A0J1AZP6</accession>
<evidence type="ECO:0000313" key="1">
    <source>
        <dbReference type="EMBL" id="KLT40809.1"/>
    </source>
</evidence>
<name>A0A0J1AZP6_9TREE</name>
<sequence length="89" mass="9925">MTQSPSPSSTQFLDPAQPNPCHLFSIRQYECAHHAGTVDCWPFERIFRQCGNGPSLEVTNRIVSDKGAHPVVDPKFIVHPPKGKKWGDV</sequence>
<dbReference type="Pfam" id="PF11093">
    <property type="entry name" value="Mitochondr_Som1"/>
    <property type="match status" value="1"/>
</dbReference>
<proteinExistence type="predicted"/>
<dbReference type="Proteomes" id="UP000053611">
    <property type="component" value="Unassembled WGS sequence"/>
</dbReference>
<dbReference type="InterPro" id="IPR024645">
    <property type="entry name" value="Mitochondr_Som1"/>
</dbReference>
<dbReference type="GO" id="GO:0042720">
    <property type="term" value="C:mitochondrial inner membrane peptidase complex"/>
    <property type="evidence" value="ECO:0007669"/>
    <property type="project" value="InterPro"/>
</dbReference>
<dbReference type="EMBL" id="KQ087228">
    <property type="protein sequence ID" value="KLT40809.1"/>
    <property type="molecule type" value="Genomic_DNA"/>
</dbReference>
<protein>
    <submittedName>
        <fullName evidence="1">Uncharacterized protein</fullName>
    </submittedName>
</protein>
<keyword evidence="2" id="KW-1185">Reference proteome</keyword>
<dbReference type="AlphaFoldDB" id="A0A0J1AZP6"/>
<dbReference type="OrthoDB" id="3983163at2759"/>
<evidence type="ECO:0000313" key="2">
    <source>
        <dbReference type="Proteomes" id="UP000053611"/>
    </source>
</evidence>
<organism evidence="1 2">
    <name type="scientific">Cutaneotrichosporon oleaginosum</name>
    <dbReference type="NCBI Taxonomy" id="879819"/>
    <lineage>
        <taxon>Eukaryota</taxon>
        <taxon>Fungi</taxon>
        <taxon>Dikarya</taxon>
        <taxon>Basidiomycota</taxon>
        <taxon>Agaricomycotina</taxon>
        <taxon>Tremellomycetes</taxon>
        <taxon>Trichosporonales</taxon>
        <taxon>Trichosporonaceae</taxon>
        <taxon>Cutaneotrichosporon</taxon>
    </lineage>
</organism>
<gene>
    <name evidence="1" type="ORF">CC85DRAFT_140868</name>
</gene>
<reference evidence="1 2" key="1">
    <citation type="submission" date="2015-03" db="EMBL/GenBank/DDBJ databases">
        <title>Genomics and transcriptomics of the oil-accumulating basidiomycete yeast T. oleaginosus allow insights into substrate utilization and the diverse evolutionary trajectories of mating systems in fungi.</title>
        <authorList>
            <consortium name="DOE Joint Genome Institute"/>
            <person name="Kourist R."/>
            <person name="Kracht O."/>
            <person name="Bracharz F."/>
            <person name="Lipzen A."/>
            <person name="Nolan M."/>
            <person name="Ohm R."/>
            <person name="Grigoriev I."/>
            <person name="Sun S."/>
            <person name="Heitman J."/>
            <person name="Bruck T."/>
            <person name="Nowrousian M."/>
        </authorList>
    </citation>
    <scope>NUCLEOTIDE SEQUENCE [LARGE SCALE GENOMIC DNA]</scope>
    <source>
        <strain evidence="1 2">IBC0246</strain>
    </source>
</reference>